<name>A0A5J6WUH1_9GAMM</name>
<sequence length="124" mass="14164">MKSAQLPRDTMSLPDFDTLKALAQQDEGALDALLEAQISALLEAANPQYRERLRGLQFRIDCEKRLSHNPIERCVRLSRMLRAQCTELGHSLNRLQEELVPQPASGEGQVISLQEWRSRKKRPT</sequence>
<proteinExistence type="predicted"/>
<dbReference type="Pfam" id="PF11333">
    <property type="entry name" value="DUF3135"/>
    <property type="match status" value="1"/>
</dbReference>
<dbReference type="KEGG" id="asim:FE240_03370"/>
<evidence type="ECO:0000313" key="2">
    <source>
        <dbReference type="EMBL" id="QFI53831.1"/>
    </source>
</evidence>
<keyword evidence="3" id="KW-1185">Reference proteome</keyword>
<organism evidence="2 3">
    <name type="scientific">Aeromonas simiae</name>
    <dbReference type="NCBI Taxonomy" id="218936"/>
    <lineage>
        <taxon>Bacteria</taxon>
        <taxon>Pseudomonadati</taxon>
        <taxon>Pseudomonadota</taxon>
        <taxon>Gammaproteobacteria</taxon>
        <taxon>Aeromonadales</taxon>
        <taxon>Aeromonadaceae</taxon>
        <taxon>Aeromonas</taxon>
    </lineage>
</organism>
<accession>A0A5J6WUH1</accession>
<reference evidence="2 3" key="1">
    <citation type="submission" date="2019-05" db="EMBL/GenBank/DDBJ databases">
        <title>OXA-830, a novel chromosomally encoded expanded-spectrum class D beta-lactamase in Aeromonas simiae.</title>
        <authorList>
            <person name="Zhou W."/>
            <person name="Chen Q."/>
        </authorList>
    </citation>
    <scope>NUCLEOTIDE SEQUENCE [LARGE SCALE GENOMIC DNA]</scope>
    <source>
        <strain evidence="2 3">A6</strain>
    </source>
</reference>
<evidence type="ECO:0000256" key="1">
    <source>
        <dbReference type="SAM" id="MobiDB-lite"/>
    </source>
</evidence>
<protein>
    <submittedName>
        <fullName evidence="2">DUF3135 domain-containing protein</fullName>
    </submittedName>
</protein>
<dbReference type="Proteomes" id="UP000594034">
    <property type="component" value="Chromosome"/>
</dbReference>
<dbReference type="AlphaFoldDB" id="A0A5J6WUH1"/>
<dbReference type="InterPro" id="IPR021482">
    <property type="entry name" value="DUF3135"/>
</dbReference>
<gene>
    <name evidence="2" type="ORF">FE240_03370</name>
</gene>
<evidence type="ECO:0000313" key="3">
    <source>
        <dbReference type="Proteomes" id="UP000594034"/>
    </source>
</evidence>
<dbReference type="EMBL" id="CP040449">
    <property type="protein sequence ID" value="QFI53831.1"/>
    <property type="molecule type" value="Genomic_DNA"/>
</dbReference>
<feature type="region of interest" description="Disordered" evidence="1">
    <location>
        <begin position="101"/>
        <end position="124"/>
    </location>
</feature>